<dbReference type="PATRIC" id="fig|1193502.14.peg.2250"/>
<dbReference type="AlphaFoldDB" id="A0A1D7TLV7"/>
<dbReference type="GO" id="GO:0042732">
    <property type="term" value="P:D-xylose metabolic process"/>
    <property type="evidence" value="ECO:0007669"/>
    <property type="project" value="InterPro"/>
</dbReference>
<dbReference type="Pfam" id="PF01370">
    <property type="entry name" value="Epimerase"/>
    <property type="match status" value="1"/>
</dbReference>
<proteinExistence type="predicted"/>
<feature type="transmembrane region" description="Helical" evidence="5">
    <location>
        <begin position="20"/>
        <end position="40"/>
    </location>
</feature>
<dbReference type="GO" id="GO:0048040">
    <property type="term" value="F:UDP-glucuronate decarboxylase activity"/>
    <property type="evidence" value="ECO:0007669"/>
    <property type="project" value="TreeGrafter"/>
</dbReference>
<evidence type="ECO:0000256" key="1">
    <source>
        <dbReference type="ARBA" id="ARBA00001911"/>
    </source>
</evidence>
<evidence type="ECO:0000256" key="4">
    <source>
        <dbReference type="ARBA" id="ARBA00023239"/>
    </source>
</evidence>
<dbReference type="GO" id="GO:0070403">
    <property type="term" value="F:NAD+ binding"/>
    <property type="evidence" value="ECO:0007669"/>
    <property type="project" value="InterPro"/>
</dbReference>
<dbReference type="InterPro" id="IPR036291">
    <property type="entry name" value="NAD(P)-bd_dom_sf"/>
</dbReference>
<keyword evidence="5" id="KW-0472">Membrane</keyword>
<keyword evidence="3" id="KW-0520">NAD</keyword>
<dbReference type="Gene3D" id="3.40.50.720">
    <property type="entry name" value="NAD(P)-binding Rossmann-like Domain"/>
    <property type="match status" value="1"/>
</dbReference>
<evidence type="ECO:0000259" key="6">
    <source>
        <dbReference type="Pfam" id="PF01370"/>
    </source>
</evidence>
<dbReference type="PANTHER" id="PTHR43078">
    <property type="entry name" value="UDP-GLUCURONIC ACID DECARBOXYLASE-RELATED"/>
    <property type="match status" value="1"/>
</dbReference>
<dbReference type="Proteomes" id="UP000094609">
    <property type="component" value="Chromosome"/>
</dbReference>
<accession>A0A1D7TLV7</accession>
<comment type="cofactor">
    <cofactor evidence="1">
        <name>NAD(+)</name>
        <dbReference type="ChEBI" id="CHEBI:57540"/>
    </cofactor>
</comment>
<name>A0A1D7TLV7_9BACT</name>
<dbReference type="RefSeq" id="WP_069478595.1">
    <property type="nucleotide sequence ID" value="NZ_CP017111.1"/>
</dbReference>
<dbReference type="SUPFAM" id="SSF51735">
    <property type="entry name" value="NAD(P)-binding Rossmann-fold domains"/>
    <property type="match status" value="1"/>
</dbReference>
<evidence type="ECO:0000313" key="8">
    <source>
        <dbReference type="Proteomes" id="UP000094609"/>
    </source>
</evidence>
<dbReference type="KEGG" id="shal:SHALO_2222"/>
<dbReference type="InterPro" id="IPR044516">
    <property type="entry name" value="UXS-like"/>
</dbReference>
<keyword evidence="5" id="KW-1133">Transmembrane helix</keyword>
<organism evidence="7 8">
    <name type="scientific">Sulfurospirillum halorespirans DSM 13726</name>
    <dbReference type="NCBI Taxonomy" id="1193502"/>
    <lineage>
        <taxon>Bacteria</taxon>
        <taxon>Pseudomonadati</taxon>
        <taxon>Campylobacterota</taxon>
        <taxon>Epsilonproteobacteria</taxon>
        <taxon>Campylobacterales</taxon>
        <taxon>Sulfurospirillaceae</taxon>
        <taxon>Sulfurospirillum</taxon>
    </lineage>
</organism>
<evidence type="ECO:0000256" key="3">
    <source>
        <dbReference type="ARBA" id="ARBA00023027"/>
    </source>
</evidence>
<keyword evidence="4" id="KW-0456">Lyase</keyword>
<dbReference type="PANTHER" id="PTHR43078:SF6">
    <property type="entry name" value="UDP-GLUCURONIC ACID DECARBOXYLASE 1"/>
    <property type="match status" value="1"/>
</dbReference>
<feature type="domain" description="NAD-dependent epimerase/dehydratase" evidence="6">
    <location>
        <begin position="20"/>
        <end position="262"/>
    </location>
</feature>
<dbReference type="InterPro" id="IPR001509">
    <property type="entry name" value="Epimerase_deHydtase"/>
</dbReference>
<keyword evidence="8" id="KW-1185">Reference proteome</keyword>
<keyword evidence="5" id="KW-0812">Transmembrane</keyword>
<evidence type="ECO:0000256" key="2">
    <source>
        <dbReference type="ARBA" id="ARBA00022793"/>
    </source>
</evidence>
<sequence>MFTLTEKDISNLEKLKNKEILITGGSGFIGTWLTQLLIFLNDTYNFNITLYLIARHITSNLEVLVNNRKDIIFIKNDIRNVREFSKDIAYIIHAASSPDNRIYMSNPIESMNIITDGTKNSMENALLLEKLEKIVHLGSGQVYGSLDSHNITENDFGKLNCNSISTIYPEAKRYAETLTNAYRSLYKLPIVQVRPFSFIGPYMSLNKPWAVNSFIRDALKTKNIRILGNGKPVRSYMYPTDMALWILNMLIHGKSGAAYNLGSDMGISLEEVAVKIKNIIGSSLSIEILNMNDHCSEFVPNINYVKQDLGLEIRVDIDDALNKSIKWFEKNLV</sequence>
<protein>
    <submittedName>
        <fullName evidence="7">Putative nucleoside-diphosphate-sugar epimerase</fullName>
    </submittedName>
</protein>
<reference evidence="8" key="1">
    <citation type="submission" date="2016-08" db="EMBL/GenBank/DDBJ databases">
        <title>Complete genome sequence of the organohalide-respiring Epsilonproteobacterium Sulfurospirillum halorespirans.</title>
        <authorList>
            <person name="Goris T."/>
            <person name="Zimmermann J."/>
            <person name="Schenz B."/>
            <person name="Lemos M."/>
            <person name="Hackermueller J."/>
            <person name="Diekert G."/>
        </authorList>
    </citation>
    <scope>NUCLEOTIDE SEQUENCE [LARGE SCALE GENOMIC DNA]</scope>
    <source>
        <strain>DSM 13726</strain>
        <strain evidence="8">PCE-M2</strain>
    </source>
</reference>
<dbReference type="STRING" id="1193502.SHALO_2222"/>
<dbReference type="EMBL" id="CP017111">
    <property type="protein sequence ID" value="AOO65983.1"/>
    <property type="molecule type" value="Genomic_DNA"/>
</dbReference>
<evidence type="ECO:0000313" key="7">
    <source>
        <dbReference type="EMBL" id="AOO65983.1"/>
    </source>
</evidence>
<evidence type="ECO:0000256" key="5">
    <source>
        <dbReference type="SAM" id="Phobius"/>
    </source>
</evidence>
<gene>
    <name evidence="7" type="ORF">SHALO_2222</name>
</gene>
<keyword evidence="2" id="KW-0210">Decarboxylase</keyword>
<dbReference type="GO" id="GO:0005737">
    <property type="term" value="C:cytoplasm"/>
    <property type="evidence" value="ECO:0007669"/>
    <property type="project" value="TreeGrafter"/>
</dbReference>